<dbReference type="Proteomes" id="UP000286097">
    <property type="component" value="Unassembled WGS sequence"/>
</dbReference>
<protein>
    <submittedName>
        <fullName evidence="1">Uncharacterized protein</fullName>
    </submittedName>
</protein>
<dbReference type="EMBL" id="QLLG01000034">
    <property type="protein sequence ID" value="RMX69181.1"/>
    <property type="molecule type" value="Genomic_DNA"/>
</dbReference>
<dbReference type="VEuPathDB" id="FungiDB:DD237_002639"/>
<evidence type="ECO:0000313" key="2">
    <source>
        <dbReference type="EMBL" id="RQM17947.1"/>
    </source>
</evidence>
<name>A0A3M6VT29_9STRA</name>
<gene>
    <name evidence="2" type="ORF">DD237_002639</name>
    <name evidence="1" type="ORF">DD238_005952</name>
</gene>
<organism evidence="1 3">
    <name type="scientific">Peronospora effusa</name>
    <dbReference type="NCBI Taxonomy" id="542832"/>
    <lineage>
        <taxon>Eukaryota</taxon>
        <taxon>Sar</taxon>
        <taxon>Stramenopiles</taxon>
        <taxon>Oomycota</taxon>
        <taxon>Peronosporomycetes</taxon>
        <taxon>Peronosporales</taxon>
        <taxon>Peronosporaceae</taxon>
        <taxon>Peronospora</taxon>
    </lineage>
</organism>
<evidence type="ECO:0000313" key="4">
    <source>
        <dbReference type="Proteomes" id="UP000286097"/>
    </source>
</evidence>
<dbReference type="AlphaFoldDB" id="A0A3M6VT29"/>
<keyword evidence="3" id="KW-1185">Reference proteome</keyword>
<dbReference type="EMBL" id="QKXF01000086">
    <property type="protein sequence ID" value="RQM17947.1"/>
    <property type="molecule type" value="Genomic_DNA"/>
</dbReference>
<proteinExistence type="predicted"/>
<sequence length="69" mass="7699">METTEEKQEDIDVLMTTEKVKVQGNNCVGSISSPEAWSLSHWNGDAAALRDRLAGMLISEDVHRHICMI</sequence>
<accession>A0A3M6VT29</accession>
<dbReference type="Proteomes" id="UP000282087">
    <property type="component" value="Unassembled WGS sequence"/>
</dbReference>
<evidence type="ECO:0000313" key="3">
    <source>
        <dbReference type="Proteomes" id="UP000282087"/>
    </source>
</evidence>
<evidence type="ECO:0000313" key="1">
    <source>
        <dbReference type="EMBL" id="RMX69181.1"/>
    </source>
</evidence>
<reference evidence="3 4" key="1">
    <citation type="submission" date="2018-06" db="EMBL/GenBank/DDBJ databases">
        <title>Comparative genomics of downy mildews reveals potential adaptations to biotrophy.</title>
        <authorList>
            <person name="Fletcher K."/>
            <person name="Klosterman S.J."/>
            <person name="Derevnina L."/>
            <person name="Martin F."/>
            <person name="Koike S."/>
            <person name="Reyes Chin-Wo S."/>
            <person name="Mou B."/>
            <person name="Michelmore R."/>
        </authorList>
    </citation>
    <scope>NUCLEOTIDE SEQUENCE [LARGE SCALE GENOMIC DNA]</scope>
    <source>
        <strain evidence="2 4">R13</strain>
        <strain evidence="1 3">R14</strain>
    </source>
</reference>
<comment type="caution">
    <text evidence="1">The sequence shown here is derived from an EMBL/GenBank/DDBJ whole genome shotgun (WGS) entry which is preliminary data.</text>
</comment>